<protein>
    <recommendedName>
        <fullName evidence="4">Conjugal transfer protein TraG</fullName>
    </recommendedName>
</protein>
<keyword evidence="1" id="KW-0472">Membrane</keyword>
<feature type="transmembrane region" description="Helical" evidence="1">
    <location>
        <begin position="36"/>
        <end position="54"/>
    </location>
</feature>
<dbReference type="EMBL" id="JBBNFM010000016">
    <property type="protein sequence ID" value="MEQ2454873.1"/>
    <property type="molecule type" value="Genomic_DNA"/>
</dbReference>
<accession>A0ABV1EJV9</accession>
<evidence type="ECO:0000313" key="3">
    <source>
        <dbReference type="Proteomes" id="UP001482186"/>
    </source>
</evidence>
<proteinExistence type="predicted"/>
<keyword evidence="1" id="KW-1133">Transmembrane helix</keyword>
<dbReference type="RefSeq" id="WP_243863431.1">
    <property type="nucleotide sequence ID" value="NZ_JBBNFM010000016.1"/>
</dbReference>
<gene>
    <name evidence="2" type="ORF">AAAT04_12575</name>
</gene>
<feature type="transmembrane region" description="Helical" evidence="1">
    <location>
        <begin position="89"/>
        <end position="106"/>
    </location>
</feature>
<keyword evidence="3" id="KW-1185">Reference proteome</keyword>
<keyword evidence="1" id="KW-0812">Transmembrane</keyword>
<dbReference type="Proteomes" id="UP001482186">
    <property type="component" value="Unassembled WGS sequence"/>
</dbReference>
<evidence type="ECO:0008006" key="4">
    <source>
        <dbReference type="Google" id="ProtNLM"/>
    </source>
</evidence>
<evidence type="ECO:0000313" key="2">
    <source>
        <dbReference type="EMBL" id="MEQ2454873.1"/>
    </source>
</evidence>
<sequence>MGKKNIGGAVLDDLKALPKKILKPYYKNGKLNANKIAIDGIPFVIIFYVINKYVQAVVSVDGGDMLDKCVKAFSLIFQVKPYFAPSFKLTPLICGIGAGVAFKLFMNSRKKNAKQFRPREEYGSAKWSA</sequence>
<organism evidence="2 3">
    <name type="scientific">Coprococcus ammoniilyticus</name>
    <dbReference type="NCBI Taxonomy" id="2981785"/>
    <lineage>
        <taxon>Bacteria</taxon>
        <taxon>Bacillati</taxon>
        <taxon>Bacillota</taxon>
        <taxon>Clostridia</taxon>
        <taxon>Lachnospirales</taxon>
        <taxon>Lachnospiraceae</taxon>
        <taxon>Coprococcus</taxon>
    </lineage>
</organism>
<comment type="caution">
    <text evidence="2">The sequence shown here is derived from an EMBL/GenBank/DDBJ whole genome shotgun (WGS) entry which is preliminary data.</text>
</comment>
<name>A0ABV1EJV9_9FIRM</name>
<evidence type="ECO:0000256" key="1">
    <source>
        <dbReference type="SAM" id="Phobius"/>
    </source>
</evidence>
<reference evidence="2 3" key="1">
    <citation type="submission" date="2024-04" db="EMBL/GenBank/DDBJ databases">
        <title>Human intestinal bacterial collection.</title>
        <authorList>
            <person name="Pauvert C."/>
            <person name="Hitch T.C.A."/>
            <person name="Clavel T."/>
        </authorList>
    </citation>
    <scope>NUCLEOTIDE SEQUENCE [LARGE SCALE GENOMIC DNA]</scope>
    <source>
        <strain evidence="2 3">CLA-AA-H141</strain>
    </source>
</reference>